<organism evidence="1 2">
    <name type="scientific">Orchesella dallaii</name>
    <dbReference type="NCBI Taxonomy" id="48710"/>
    <lineage>
        <taxon>Eukaryota</taxon>
        <taxon>Metazoa</taxon>
        <taxon>Ecdysozoa</taxon>
        <taxon>Arthropoda</taxon>
        <taxon>Hexapoda</taxon>
        <taxon>Collembola</taxon>
        <taxon>Entomobryomorpha</taxon>
        <taxon>Entomobryoidea</taxon>
        <taxon>Orchesellidae</taxon>
        <taxon>Orchesellinae</taxon>
        <taxon>Orchesella</taxon>
    </lineage>
</organism>
<accession>A0ABP1RWT5</accession>
<sequence length="141" mass="16327">MCDWLRTSFSVRETPEVLQRELWEINYVNFRSAAMYFHQAVRLMNRIDRSMSEQKRIGHLIKGIPEDIALKIYLMQPKTTMELKSTKWLPDKSADGLGPKSSNPDVISCKASLNIPMCIIVCDLVFIGDKRKVYLDQEPFS</sequence>
<name>A0ABP1RWT5_9HEXA</name>
<dbReference type="Proteomes" id="UP001642540">
    <property type="component" value="Unassembled WGS sequence"/>
</dbReference>
<protein>
    <submittedName>
        <fullName evidence="1">Uncharacterized protein</fullName>
    </submittedName>
</protein>
<keyword evidence="2" id="KW-1185">Reference proteome</keyword>
<dbReference type="EMBL" id="CAXLJM020000119">
    <property type="protein sequence ID" value="CAL8137759.1"/>
    <property type="molecule type" value="Genomic_DNA"/>
</dbReference>
<comment type="caution">
    <text evidence="1">The sequence shown here is derived from an EMBL/GenBank/DDBJ whole genome shotgun (WGS) entry which is preliminary data.</text>
</comment>
<gene>
    <name evidence="1" type="ORF">ODALV1_LOCUS27069</name>
</gene>
<proteinExistence type="predicted"/>
<evidence type="ECO:0000313" key="1">
    <source>
        <dbReference type="EMBL" id="CAL8137759.1"/>
    </source>
</evidence>
<reference evidence="1 2" key="1">
    <citation type="submission" date="2024-08" db="EMBL/GenBank/DDBJ databases">
        <authorList>
            <person name="Cucini C."/>
            <person name="Frati F."/>
        </authorList>
    </citation>
    <scope>NUCLEOTIDE SEQUENCE [LARGE SCALE GENOMIC DNA]</scope>
</reference>
<evidence type="ECO:0000313" key="2">
    <source>
        <dbReference type="Proteomes" id="UP001642540"/>
    </source>
</evidence>